<feature type="compositionally biased region" description="Polar residues" evidence="1">
    <location>
        <begin position="1"/>
        <end position="11"/>
    </location>
</feature>
<feature type="compositionally biased region" description="Low complexity" evidence="1">
    <location>
        <begin position="192"/>
        <end position="212"/>
    </location>
</feature>
<feature type="compositionally biased region" description="Polar residues" evidence="1">
    <location>
        <begin position="128"/>
        <end position="140"/>
    </location>
</feature>
<gene>
    <name evidence="2" type="ORF">B296_00039632</name>
</gene>
<name>A0A426YRG3_ENSVE</name>
<reference evidence="2 3" key="1">
    <citation type="journal article" date="2014" name="Agronomy (Basel)">
        <title>A Draft Genome Sequence for Ensete ventricosum, the Drought-Tolerant Tree Against Hunger.</title>
        <authorList>
            <person name="Harrison J."/>
            <person name="Moore K.A."/>
            <person name="Paszkiewicz K."/>
            <person name="Jones T."/>
            <person name="Grant M."/>
            <person name="Ambacheew D."/>
            <person name="Muzemil S."/>
            <person name="Studholme D.J."/>
        </authorList>
    </citation>
    <scope>NUCLEOTIDE SEQUENCE [LARGE SCALE GENOMIC DNA]</scope>
</reference>
<sequence length="212" mass="21607">MATTRPASSRPTLRPRIPGGVGGRRERWPWYSTCAVAPAIGYPTFSPTQPEWVGGGTPPPTALRTIATSAARPHEIPPNVEVARGGPAVHALGVRARGRGLLAPAIGRGDSAPMGASKGSTPGKHSAATVQTTGTGNAATQEPRKYEGAAPRGKHNSGQAPTASGGAIEGTSSSTKRRRQERPVDLNLPPVSSSDTGDASSSSAGNSTPWLP</sequence>
<protein>
    <submittedName>
        <fullName evidence="2">Uncharacterized protein</fullName>
    </submittedName>
</protein>
<organism evidence="2 3">
    <name type="scientific">Ensete ventricosum</name>
    <name type="common">Abyssinian banana</name>
    <name type="synonym">Musa ensete</name>
    <dbReference type="NCBI Taxonomy" id="4639"/>
    <lineage>
        <taxon>Eukaryota</taxon>
        <taxon>Viridiplantae</taxon>
        <taxon>Streptophyta</taxon>
        <taxon>Embryophyta</taxon>
        <taxon>Tracheophyta</taxon>
        <taxon>Spermatophyta</taxon>
        <taxon>Magnoliopsida</taxon>
        <taxon>Liliopsida</taxon>
        <taxon>Zingiberales</taxon>
        <taxon>Musaceae</taxon>
        <taxon>Ensete</taxon>
    </lineage>
</organism>
<accession>A0A426YRG3</accession>
<feature type="region of interest" description="Disordered" evidence="1">
    <location>
        <begin position="1"/>
        <end position="24"/>
    </location>
</feature>
<feature type="region of interest" description="Disordered" evidence="1">
    <location>
        <begin position="104"/>
        <end position="212"/>
    </location>
</feature>
<evidence type="ECO:0000313" key="3">
    <source>
        <dbReference type="Proteomes" id="UP000287651"/>
    </source>
</evidence>
<proteinExistence type="predicted"/>
<dbReference type="AlphaFoldDB" id="A0A426YRG3"/>
<evidence type="ECO:0000256" key="1">
    <source>
        <dbReference type="SAM" id="MobiDB-lite"/>
    </source>
</evidence>
<comment type="caution">
    <text evidence="2">The sequence shown here is derived from an EMBL/GenBank/DDBJ whole genome shotgun (WGS) entry which is preliminary data.</text>
</comment>
<evidence type="ECO:0000313" key="2">
    <source>
        <dbReference type="EMBL" id="RRT54333.1"/>
    </source>
</evidence>
<dbReference type="Proteomes" id="UP000287651">
    <property type="component" value="Unassembled WGS sequence"/>
</dbReference>
<dbReference type="EMBL" id="AMZH03010653">
    <property type="protein sequence ID" value="RRT54333.1"/>
    <property type="molecule type" value="Genomic_DNA"/>
</dbReference>